<dbReference type="Proteomes" id="UP000777303">
    <property type="component" value="Unassembled WGS sequence"/>
</dbReference>
<accession>A0A948X104</accession>
<sequence>MADNTARKIDVNTHLSHHNKKQPQIIVKAHVAFSMFEKMLVSLVTVLAVGLSILLLNAQITLTNNEHTVQNLQRETTILTNKNIDAKQTIGELTKASRLSSLAKKDNLTFHENKIRTVR</sequence>
<keyword evidence="1" id="KW-0812">Transmembrane</keyword>
<reference evidence="2" key="1">
    <citation type="journal article" date="2021" name="PeerJ">
        <title>Extensive microbial diversity within the chicken gut microbiome revealed by metagenomics and culture.</title>
        <authorList>
            <person name="Gilroy R."/>
            <person name="Ravi A."/>
            <person name="Getino M."/>
            <person name="Pursley I."/>
            <person name="Horton D.L."/>
            <person name="Alikhan N.F."/>
            <person name="Baker D."/>
            <person name="Gharbi K."/>
            <person name="Hall N."/>
            <person name="Watson M."/>
            <person name="Adriaenssens E.M."/>
            <person name="Foster-Nyarko E."/>
            <person name="Jarju S."/>
            <person name="Secka A."/>
            <person name="Antonio M."/>
            <person name="Oren A."/>
            <person name="Chaudhuri R.R."/>
            <person name="La Ragione R."/>
            <person name="Hildebrand F."/>
            <person name="Pallen M.J."/>
        </authorList>
    </citation>
    <scope>NUCLEOTIDE SEQUENCE</scope>
    <source>
        <strain evidence="2">F6-6636</strain>
    </source>
</reference>
<keyword evidence="1" id="KW-1133">Transmembrane helix</keyword>
<name>A0A948X104_9LACO</name>
<proteinExistence type="predicted"/>
<organism evidence="2 3">
    <name type="scientific">Candidatus Paralactobacillus gallistercoris</name>
    <dbReference type="NCBI Taxonomy" id="2838724"/>
    <lineage>
        <taxon>Bacteria</taxon>
        <taxon>Bacillati</taxon>
        <taxon>Bacillota</taxon>
        <taxon>Bacilli</taxon>
        <taxon>Lactobacillales</taxon>
        <taxon>Lactobacillaceae</taxon>
        <taxon>Lactobacillus</taxon>
    </lineage>
</organism>
<feature type="transmembrane region" description="Helical" evidence="1">
    <location>
        <begin position="39"/>
        <end position="58"/>
    </location>
</feature>
<keyword evidence="1" id="KW-0472">Membrane</keyword>
<evidence type="ECO:0000313" key="2">
    <source>
        <dbReference type="EMBL" id="MBU3852062.1"/>
    </source>
</evidence>
<comment type="caution">
    <text evidence="2">The sequence shown here is derived from an EMBL/GenBank/DDBJ whole genome shotgun (WGS) entry which is preliminary data.</text>
</comment>
<dbReference type="EMBL" id="JAHLFS010000063">
    <property type="protein sequence ID" value="MBU3852062.1"/>
    <property type="molecule type" value="Genomic_DNA"/>
</dbReference>
<dbReference type="AlphaFoldDB" id="A0A948X104"/>
<gene>
    <name evidence="2" type="ORF">H9901_05125</name>
</gene>
<reference evidence="2" key="2">
    <citation type="submission" date="2021-04" db="EMBL/GenBank/DDBJ databases">
        <authorList>
            <person name="Gilroy R."/>
        </authorList>
    </citation>
    <scope>NUCLEOTIDE SEQUENCE</scope>
    <source>
        <strain evidence="2">F6-6636</strain>
    </source>
</reference>
<evidence type="ECO:0008006" key="4">
    <source>
        <dbReference type="Google" id="ProtNLM"/>
    </source>
</evidence>
<evidence type="ECO:0000256" key="1">
    <source>
        <dbReference type="SAM" id="Phobius"/>
    </source>
</evidence>
<protein>
    <recommendedName>
        <fullName evidence="4">Cell division protein FtsL</fullName>
    </recommendedName>
</protein>
<evidence type="ECO:0000313" key="3">
    <source>
        <dbReference type="Proteomes" id="UP000777303"/>
    </source>
</evidence>